<dbReference type="GO" id="GO:0043190">
    <property type="term" value="C:ATP-binding cassette (ABC) transporter complex"/>
    <property type="evidence" value="ECO:0007669"/>
    <property type="project" value="InterPro"/>
</dbReference>
<evidence type="ECO:0000256" key="3">
    <source>
        <dbReference type="ARBA" id="ARBA00022729"/>
    </source>
</evidence>
<dbReference type="InterPro" id="IPR000914">
    <property type="entry name" value="SBP_5_dom"/>
</dbReference>
<dbReference type="PANTHER" id="PTHR30290:SF9">
    <property type="entry name" value="OLIGOPEPTIDE-BINDING PROTEIN APPA"/>
    <property type="match status" value="1"/>
</dbReference>
<dbReference type="SUPFAM" id="SSF53850">
    <property type="entry name" value="Periplasmic binding protein-like II"/>
    <property type="match status" value="1"/>
</dbReference>
<dbReference type="PROSITE" id="PS51257">
    <property type="entry name" value="PROKAR_LIPOPROTEIN"/>
    <property type="match status" value="1"/>
</dbReference>
<keyword evidence="8" id="KW-1185">Reference proteome</keyword>
<feature type="signal peptide" evidence="5">
    <location>
        <begin position="1"/>
        <end position="27"/>
    </location>
</feature>
<feature type="domain" description="Solute-binding protein family 5" evidence="6">
    <location>
        <begin position="95"/>
        <end position="444"/>
    </location>
</feature>
<dbReference type="Proteomes" id="UP000219546">
    <property type="component" value="Unassembled WGS sequence"/>
</dbReference>
<dbReference type="EMBL" id="OAOP01000004">
    <property type="protein sequence ID" value="SNX70535.1"/>
    <property type="molecule type" value="Genomic_DNA"/>
</dbReference>
<dbReference type="GO" id="GO:0015833">
    <property type="term" value="P:peptide transport"/>
    <property type="evidence" value="ECO:0007669"/>
    <property type="project" value="TreeGrafter"/>
</dbReference>
<evidence type="ECO:0000256" key="1">
    <source>
        <dbReference type="ARBA" id="ARBA00005695"/>
    </source>
</evidence>
<feature type="region of interest" description="Disordered" evidence="4">
    <location>
        <begin position="28"/>
        <end position="51"/>
    </location>
</feature>
<protein>
    <submittedName>
        <fullName evidence="7">Peptide/nickel transport system substrate-binding protein</fullName>
    </submittedName>
</protein>
<dbReference type="RefSeq" id="WP_097158567.1">
    <property type="nucleotide sequence ID" value="NZ_JBEPMQ010000010.1"/>
</dbReference>
<sequence length="525" mass="59660">MKRKNLMVIFSIILLLFIAAGCTPETAGDMTDSNDSDSNDNATEEGSPSARDDIVIGIESDAVTMLANTDVNYVNDVQIRNIYDPLIERDNEGGFIPGLASEWKNIDELTWEFTLREDVTFHNGKPFTAEDVKQNIEYILNEENNSFYRSRWTAFKEVKVIDDYKVQIITHEPLPNLLLRIADDLLIMDMEHVQEVGLDEAAKNPVGTGAYKFSEWERDQYLKLEANEDYWNGAPSIKQVTFKYIPEFSTRLAAFLSGEIDLFKNVPVDSVERVENDGNSKIEMIGSSRINYVALNTFYDGPLQDKKVRQAISYAVNVDELLASVLNGNGTKMTGPLSKINADYAETEGYEYDPEKAIQLLEEAGYKPSDITLQLDTPNGRYPMDTHVAQAIAAQLQQIGITVNVQVNEWGNHLAKIRQREMSDMFILGWGPAFDAQGTVENLFTEEAPYSGFYDPEVQEMISNAIPIFDPEERKQAWAEIQQRLVEEAAWIYLWQQGDLYAVRKNLSFQPRIDEKMLVHTMSWN</sequence>
<dbReference type="Gene3D" id="3.90.76.10">
    <property type="entry name" value="Dipeptide-binding Protein, Domain 1"/>
    <property type="match status" value="1"/>
</dbReference>
<dbReference type="PANTHER" id="PTHR30290">
    <property type="entry name" value="PERIPLASMIC BINDING COMPONENT OF ABC TRANSPORTER"/>
    <property type="match status" value="1"/>
</dbReference>
<dbReference type="OrthoDB" id="9796817at2"/>
<dbReference type="Pfam" id="PF00496">
    <property type="entry name" value="SBP_bac_5"/>
    <property type="match status" value="1"/>
</dbReference>
<gene>
    <name evidence="7" type="ORF">SAMN05877753_104167</name>
</gene>
<accession>A0A285CSY9</accession>
<proteinExistence type="inferred from homology"/>
<dbReference type="Gene3D" id="3.10.105.10">
    <property type="entry name" value="Dipeptide-binding Protein, Domain 3"/>
    <property type="match status" value="1"/>
</dbReference>
<name>A0A285CSY9_9BACI</name>
<dbReference type="GO" id="GO:0042597">
    <property type="term" value="C:periplasmic space"/>
    <property type="evidence" value="ECO:0007669"/>
    <property type="project" value="UniProtKB-ARBA"/>
</dbReference>
<comment type="similarity">
    <text evidence="1">Belongs to the bacterial solute-binding protein 5 family.</text>
</comment>
<dbReference type="Gene3D" id="3.40.190.10">
    <property type="entry name" value="Periplasmic binding protein-like II"/>
    <property type="match status" value="1"/>
</dbReference>
<dbReference type="InterPro" id="IPR030678">
    <property type="entry name" value="Peptide/Ni-bd"/>
</dbReference>
<dbReference type="AlphaFoldDB" id="A0A285CSY9"/>
<evidence type="ECO:0000313" key="8">
    <source>
        <dbReference type="Proteomes" id="UP000219546"/>
    </source>
</evidence>
<evidence type="ECO:0000256" key="4">
    <source>
        <dbReference type="SAM" id="MobiDB-lite"/>
    </source>
</evidence>
<evidence type="ECO:0000313" key="7">
    <source>
        <dbReference type="EMBL" id="SNX70535.1"/>
    </source>
</evidence>
<keyword evidence="2" id="KW-0813">Transport</keyword>
<evidence type="ECO:0000256" key="5">
    <source>
        <dbReference type="SAM" id="SignalP"/>
    </source>
</evidence>
<evidence type="ECO:0000259" key="6">
    <source>
        <dbReference type="Pfam" id="PF00496"/>
    </source>
</evidence>
<dbReference type="GO" id="GO:1904680">
    <property type="term" value="F:peptide transmembrane transporter activity"/>
    <property type="evidence" value="ECO:0007669"/>
    <property type="project" value="TreeGrafter"/>
</dbReference>
<dbReference type="InterPro" id="IPR039424">
    <property type="entry name" value="SBP_5"/>
</dbReference>
<dbReference type="PIRSF" id="PIRSF002741">
    <property type="entry name" value="MppA"/>
    <property type="match status" value="1"/>
</dbReference>
<keyword evidence="3 5" id="KW-0732">Signal</keyword>
<evidence type="ECO:0000256" key="2">
    <source>
        <dbReference type="ARBA" id="ARBA00022448"/>
    </source>
</evidence>
<organism evidence="7 8">
    <name type="scientific">Bacillus oleivorans</name>
    <dbReference type="NCBI Taxonomy" id="1448271"/>
    <lineage>
        <taxon>Bacteria</taxon>
        <taxon>Bacillati</taxon>
        <taxon>Bacillota</taxon>
        <taxon>Bacilli</taxon>
        <taxon>Bacillales</taxon>
        <taxon>Bacillaceae</taxon>
        <taxon>Bacillus</taxon>
    </lineage>
</organism>
<feature type="chain" id="PRO_5039663701" evidence="5">
    <location>
        <begin position="28"/>
        <end position="525"/>
    </location>
</feature>
<reference evidence="7 8" key="1">
    <citation type="submission" date="2017-08" db="EMBL/GenBank/DDBJ databases">
        <authorList>
            <person name="de Groot N.N."/>
        </authorList>
    </citation>
    <scope>NUCLEOTIDE SEQUENCE [LARGE SCALE GENOMIC DNA]</scope>
    <source>
        <strain evidence="7 8">JC228</strain>
    </source>
</reference>